<feature type="transmembrane region" description="Helical" evidence="1">
    <location>
        <begin position="7"/>
        <end position="31"/>
    </location>
</feature>
<dbReference type="AlphaFoldDB" id="A0AAE4MHT6"/>
<evidence type="ECO:0000313" key="3">
    <source>
        <dbReference type="Proteomes" id="UP001271789"/>
    </source>
</evidence>
<keyword evidence="1" id="KW-0812">Transmembrane</keyword>
<dbReference type="RefSeq" id="WP_338099258.1">
    <property type="nucleotide sequence ID" value="NZ_JAWDKD010000013.1"/>
</dbReference>
<keyword evidence="1" id="KW-0472">Membrane</keyword>
<dbReference type="Proteomes" id="UP001271789">
    <property type="component" value="Unassembled WGS sequence"/>
</dbReference>
<reference evidence="2" key="1">
    <citation type="submission" date="2023-06" db="EMBL/GenBank/DDBJ databases">
        <title>Genome sequence of Methanosarcinaceae archaeon Ag5.</title>
        <authorList>
            <person name="Protasov E."/>
            <person name="Platt K."/>
            <person name="Poehlein A."/>
            <person name="Daniel R."/>
            <person name="Brune A."/>
        </authorList>
    </citation>
    <scope>NUCLEOTIDE SEQUENCE</scope>
    <source>
        <strain evidence="2">Ag5</strain>
    </source>
</reference>
<accession>A0AAE4MHT6</accession>
<evidence type="ECO:0000256" key="1">
    <source>
        <dbReference type="SAM" id="Phobius"/>
    </source>
</evidence>
<gene>
    <name evidence="2" type="ORF">MsAg5_07060</name>
</gene>
<name>A0AAE4MHT6_9EURY</name>
<protein>
    <submittedName>
        <fullName evidence="2">Uncharacterized protein</fullName>
    </submittedName>
</protein>
<dbReference type="EMBL" id="JAWDKD010000013">
    <property type="protein sequence ID" value="MDV0446847.1"/>
    <property type="molecule type" value="Genomic_DNA"/>
</dbReference>
<proteinExistence type="predicted"/>
<keyword evidence="3" id="KW-1185">Reference proteome</keyword>
<keyword evidence="1" id="KW-1133">Transmembrane helix</keyword>
<comment type="caution">
    <text evidence="2">The sequence shown here is derived from an EMBL/GenBank/DDBJ whole genome shotgun (WGS) entry which is preliminary data.</text>
</comment>
<organism evidence="2 3">
    <name type="scientific">Methanolapillus africanus</name>
    <dbReference type="NCBI Taxonomy" id="3028297"/>
    <lineage>
        <taxon>Archaea</taxon>
        <taxon>Methanobacteriati</taxon>
        <taxon>Methanobacteriota</taxon>
        <taxon>Stenosarchaea group</taxon>
        <taxon>Methanomicrobia</taxon>
        <taxon>Methanosarcinales</taxon>
        <taxon>Methanosarcinaceae</taxon>
        <taxon>Methanolapillus</taxon>
    </lineage>
</organism>
<sequence>MDKNKKIAAGIIIVVVLTVAALALIISAAFISFENDWELDDGTILVGGMCICYVGYTAEELIEKSDVIVIATVTDSKGVWNTSDGGKPPQYTHSRLYAKLYLFADMFYDRHLNPEIGPTYDIPIHTELTFETNEILKGEMPDTFKKQMWGGTVDGFTFDNCTYEREIGQQFILFIDNDTNEKFILETEIYETGKMFYNGGEQISFEELKTKIKAENN</sequence>
<evidence type="ECO:0000313" key="2">
    <source>
        <dbReference type="EMBL" id="MDV0446847.1"/>
    </source>
</evidence>